<proteinExistence type="predicted"/>
<protein>
    <submittedName>
        <fullName evidence="1">Uncharacterized protein</fullName>
    </submittedName>
</protein>
<dbReference type="RefSeq" id="WP_058880550.1">
    <property type="nucleotide sequence ID" value="NZ_LPXH01000041.1"/>
</dbReference>
<accession>A0A0W7YS60</accession>
<dbReference type="Proteomes" id="UP000053300">
    <property type="component" value="Unassembled WGS sequence"/>
</dbReference>
<keyword evidence="2" id="KW-1185">Reference proteome</keyword>
<gene>
    <name evidence="1" type="ORF">AS359_04215</name>
</gene>
<dbReference type="AlphaFoldDB" id="A0A0W7YS60"/>
<name>A0A0W7YS60_9BURK</name>
<evidence type="ECO:0000313" key="1">
    <source>
        <dbReference type="EMBL" id="KUF37926.1"/>
    </source>
</evidence>
<organism evidence="1 2">
    <name type="scientific">Comamonas kerstersii</name>
    <dbReference type="NCBI Taxonomy" id="225992"/>
    <lineage>
        <taxon>Bacteria</taxon>
        <taxon>Pseudomonadati</taxon>
        <taxon>Pseudomonadota</taxon>
        <taxon>Betaproteobacteria</taxon>
        <taxon>Burkholderiales</taxon>
        <taxon>Comamonadaceae</taxon>
        <taxon>Comamonas</taxon>
    </lineage>
</organism>
<reference evidence="1 2" key="1">
    <citation type="submission" date="2015-12" db="EMBL/GenBank/DDBJ databases">
        <title>Complete genome sequence of a multi-drug resistant strain Acidovorax sp. 12322-1.</title>
        <authorList>
            <person name="Ming D."/>
            <person name="Wang M."/>
            <person name="Hu S."/>
            <person name="Zhou Y."/>
            <person name="Jiang T."/>
        </authorList>
    </citation>
    <scope>NUCLEOTIDE SEQUENCE [LARGE SCALE GENOMIC DNA]</scope>
    <source>
        <strain evidence="1 2">12322-1</strain>
    </source>
</reference>
<comment type="caution">
    <text evidence="1">The sequence shown here is derived from an EMBL/GenBank/DDBJ whole genome shotgun (WGS) entry which is preliminary data.</text>
</comment>
<sequence length="147" mass="14548">MTAPAVHEWRTSAALVQAQLQATLARLEQGAGTASVRLFATPRPEVLGTLPEEYLADIPLASPAGAVDAGVLVLHPASPAGAMVLQTGVPRWGVLLAADGAVLAEGGVTAEGGGGCFEVGGGMVADGEDAPTFYAGGLLTLTGTALT</sequence>
<dbReference type="EMBL" id="LPXH01000041">
    <property type="protein sequence ID" value="KUF37926.1"/>
    <property type="molecule type" value="Genomic_DNA"/>
</dbReference>
<evidence type="ECO:0000313" key="2">
    <source>
        <dbReference type="Proteomes" id="UP000053300"/>
    </source>
</evidence>